<dbReference type="Gene3D" id="3.20.20.370">
    <property type="entry name" value="Glycoside hydrolase/deacetylase"/>
    <property type="match status" value="1"/>
</dbReference>
<feature type="domain" description="NodB homology" evidence="2">
    <location>
        <begin position="28"/>
        <end position="143"/>
    </location>
</feature>
<dbReference type="GO" id="GO:0016810">
    <property type="term" value="F:hydrolase activity, acting on carbon-nitrogen (but not peptide) bonds"/>
    <property type="evidence" value="ECO:0007669"/>
    <property type="project" value="InterPro"/>
</dbReference>
<dbReference type="KEGG" id="rhoz:GXP67_10190"/>
<keyword evidence="1" id="KW-0732">Signal</keyword>
<accession>A0A6C0GG16</accession>
<evidence type="ECO:0000256" key="1">
    <source>
        <dbReference type="ARBA" id="ARBA00022729"/>
    </source>
</evidence>
<dbReference type="PANTHER" id="PTHR34216">
    <property type="match status" value="1"/>
</dbReference>
<dbReference type="Pfam" id="PF01522">
    <property type="entry name" value="Polysacc_deac_1"/>
    <property type="match status" value="1"/>
</dbReference>
<keyword evidence="4" id="KW-1185">Reference proteome</keyword>
<evidence type="ECO:0000313" key="4">
    <source>
        <dbReference type="Proteomes" id="UP000480178"/>
    </source>
</evidence>
<dbReference type="SUPFAM" id="SSF88713">
    <property type="entry name" value="Glycoside hydrolase/deacetylase"/>
    <property type="match status" value="1"/>
</dbReference>
<dbReference type="InterPro" id="IPR051398">
    <property type="entry name" value="Polysacch_Deacetylase"/>
</dbReference>
<dbReference type="EMBL" id="CP048222">
    <property type="protein sequence ID" value="QHT66991.1"/>
    <property type="molecule type" value="Genomic_DNA"/>
</dbReference>
<proteinExistence type="predicted"/>
<name>A0A6C0GG16_9BACT</name>
<dbReference type="RefSeq" id="WP_162443035.1">
    <property type="nucleotide sequence ID" value="NZ_CP048222.1"/>
</dbReference>
<dbReference type="AlphaFoldDB" id="A0A6C0GG16"/>
<protein>
    <submittedName>
        <fullName evidence="3">Polysaccharide deacetylase family protein</fullName>
    </submittedName>
</protein>
<dbReference type="InterPro" id="IPR002509">
    <property type="entry name" value="NODB_dom"/>
</dbReference>
<gene>
    <name evidence="3" type="ORF">GXP67_10190</name>
</gene>
<dbReference type="Proteomes" id="UP000480178">
    <property type="component" value="Chromosome"/>
</dbReference>
<reference evidence="3 4" key="1">
    <citation type="submission" date="2020-01" db="EMBL/GenBank/DDBJ databases">
        <authorList>
            <person name="Kim M.K."/>
        </authorList>
    </citation>
    <scope>NUCLEOTIDE SEQUENCE [LARGE SCALE GENOMIC DNA]</scope>
    <source>
        <strain evidence="3 4">172606-1</strain>
    </source>
</reference>
<dbReference type="PANTHER" id="PTHR34216:SF11">
    <property type="entry name" value="CHITOOLIGOSACCHARIDE DEACETYLASE"/>
    <property type="match status" value="1"/>
</dbReference>
<sequence length="260" mass="29237">MKTFVICILLLLAFISKGQNSIKWPESKQALIVLTYDDALLSHLQVAIPQLNQARLKGTFFLKEPAATHINAWKEASQKGHELGNHTVYHPCLSSKFKADPHYQAENYSVDNMMREISTMNTILYAIDNKLDHTYAYPCGETSIQGKSYVDRLKKSGFVAYARAVGSSPIITDFKNLDPYQVPCMGFAINAPGSDMIEFVKQVQQNKGMGVLIFHGVGGDYLEVSAAAHQELVQYLKEHQEQIWVATFKEAMDYVTKHTK</sequence>
<evidence type="ECO:0000313" key="3">
    <source>
        <dbReference type="EMBL" id="QHT66991.1"/>
    </source>
</evidence>
<organism evidence="3 4">
    <name type="scientific">Rhodocytophaga rosea</name>
    <dbReference type="NCBI Taxonomy" id="2704465"/>
    <lineage>
        <taxon>Bacteria</taxon>
        <taxon>Pseudomonadati</taxon>
        <taxon>Bacteroidota</taxon>
        <taxon>Cytophagia</taxon>
        <taxon>Cytophagales</taxon>
        <taxon>Rhodocytophagaceae</taxon>
        <taxon>Rhodocytophaga</taxon>
    </lineage>
</organism>
<dbReference type="InterPro" id="IPR011330">
    <property type="entry name" value="Glyco_hydro/deAcase_b/a-brl"/>
</dbReference>
<dbReference type="GO" id="GO:0005975">
    <property type="term" value="P:carbohydrate metabolic process"/>
    <property type="evidence" value="ECO:0007669"/>
    <property type="project" value="InterPro"/>
</dbReference>
<evidence type="ECO:0000259" key="2">
    <source>
        <dbReference type="Pfam" id="PF01522"/>
    </source>
</evidence>